<dbReference type="PROSITE" id="PS50853">
    <property type="entry name" value="FN3"/>
    <property type="match status" value="1"/>
</dbReference>
<gene>
    <name evidence="3" type="ORF">UFOVP589_26</name>
</gene>
<reference evidence="3" key="1">
    <citation type="submission" date="2020-04" db="EMBL/GenBank/DDBJ databases">
        <authorList>
            <person name="Chiriac C."/>
            <person name="Salcher M."/>
            <person name="Ghai R."/>
            <person name="Kavagutti S V."/>
        </authorList>
    </citation>
    <scope>NUCLEOTIDE SEQUENCE</scope>
</reference>
<dbReference type="InterPro" id="IPR003961">
    <property type="entry name" value="FN3_dom"/>
</dbReference>
<keyword evidence="1" id="KW-0812">Transmembrane</keyword>
<dbReference type="EMBL" id="LR796567">
    <property type="protein sequence ID" value="CAB4151594.1"/>
    <property type="molecule type" value="Genomic_DNA"/>
</dbReference>
<evidence type="ECO:0000313" key="3">
    <source>
        <dbReference type="EMBL" id="CAB4151594.1"/>
    </source>
</evidence>
<dbReference type="InterPro" id="IPR013783">
    <property type="entry name" value="Ig-like_fold"/>
</dbReference>
<evidence type="ECO:0000256" key="1">
    <source>
        <dbReference type="SAM" id="Phobius"/>
    </source>
</evidence>
<organism evidence="3">
    <name type="scientific">uncultured Caudovirales phage</name>
    <dbReference type="NCBI Taxonomy" id="2100421"/>
    <lineage>
        <taxon>Viruses</taxon>
        <taxon>Duplodnaviria</taxon>
        <taxon>Heunggongvirae</taxon>
        <taxon>Uroviricota</taxon>
        <taxon>Caudoviricetes</taxon>
        <taxon>Peduoviridae</taxon>
        <taxon>Maltschvirus</taxon>
        <taxon>Maltschvirus maltsch</taxon>
    </lineage>
</organism>
<feature type="domain" description="Fibronectin type-III" evidence="2">
    <location>
        <begin position="589"/>
        <end position="685"/>
    </location>
</feature>
<evidence type="ECO:0000259" key="2">
    <source>
        <dbReference type="PROSITE" id="PS50853"/>
    </source>
</evidence>
<name>A0A6J5MXD3_9CAUD</name>
<accession>A0A6J5MXD3</accession>
<dbReference type="Pfam" id="PF13550">
    <property type="entry name" value="Phage-tail_3"/>
    <property type="match status" value="1"/>
</dbReference>
<dbReference type="Gene3D" id="2.60.40.10">
    <property type="entry name" value="Immunoglobulins"/>
    <property type="match status" value="1"/>
</dbReference>
<dbReference type="InterPro" id="IPR032876">
    <property type="entry name" value="J_dom"/>
</dbReference>
<feature type="transmembrane region" description="Helical" evidence="1">
    <location>
        <begin position="21"/>
        <end position="47"/>
    </location>
</feature>
<protein>
    <submittedName>
        <fullName evidence="3">Tip attachment protein J</fullName>
    </submittedName>
</protein>
<keyword evidence="1" id="KW-0472">Membrane</keyword>
<proteinExistence type="predicted"/>
<keyword evidence="1" id="KW-1133">Transmembrane helix</keyword>
<sequence length="953" mass="103300">MTPLKKLLVGSAWSVAPRGPLAVGGWILGGLGITAGTFLTTAVGYLASTLVTSWAVSALTPKPASASGGTLVNQRDAAAPHDYVYGTVRKGGTITYIESTGDKNKFLHVILVLAGHEVNAIGDIYIDDDIATIDANGFVTSQSWASKIRIIKYTGNQTAAPSLLLDESNQIDANFVGNGLAYLYIRLQFSEDVFPNGIPLFTAMVQGKKVFDPRDSTTAFSSNAALCIRDYLTTQSGLGDTAVNDTAFSASANVCDENITLAAGGTEKRYTMNGVIRSDQTPGDILQQMMTSCAGTLFWGQGNWQLKVGYYTPPVKTLTLDDLRGPISLQTRQSMSSIFNSVVGTFNDATQQYVTVDYPKVESATFLAEDNGVDSPIDLVLPFTTSSATAQRIAKLTLFRAREQMTLSADFGMAGFQVQVGDIVAFTNSRYGWTAKEFEVIGWRFFADQDGGDLRVNLELRETSEAAFDWTAEESEIIGNNTNLPSMFATSEVAIELSTDMRLINEAVTGILIIDVLSDDPFATQFEVKYRVTGDEKFINLGRSDVGRFEALNITDGNYDVSARMINGFGIRGPWTEITEWYATIFADPPQDVVNFTGNVVGNSLHLTWDAVPDLDLSHYRIRYSKKTSGASYQNATTLVRKVPRPGVTSVVPARTGTYFIKAFDKLSNPSQGSASFVVQMTTSNLQNLNFVETIVEDPLFEGNTVDAVVTVDDTGTYIGLAGLTLFDSTDGLFDSTSGFFDGGGSTGGFVSIGYYVFSQRFDLGAIYGSRIRSDMDVDFKTYDDIFDQATGKFDSRPGNFDGDVSQFDTTSAKTQVRYTNDDPSASPTWSAWQDFTVTDIIARAMQFRAVLESESTQSMPVIRSLSARIDMTDRVEAESDITYTGSYTVTYPAGFKINPALGISATLATGDRYAISAKTRSGFTITTYTGASVSVNPTTFDYVAKGYGRETA</sequence>